<feature type="domain" description="MIP18 family-like" evidence="2">
    <location>
        <begin position="29"/>
        <end position="99"/>
    </location>
</feature>
<proteinExistence type="predicted"/>
<sequence>MRIHDSGEAKLQRRMPAAAPAPEGAGLVEQIKARIQEVHDPEIPVNLYDLGLIYEIRPSAASRSCVIRMTLTSANCPEAQSLPVQVQQAAESVDGIDHAHVVLVWEPAWDKSMMSDEAQLHLGLL</sequence>
<organism evidence="3 4">
    <name type="scientific">Phycisphaera mikurensis (strain NBRC 102666 / KCTC 22515 / FYK2301M01)</name>
    <dbReference type="NCBI Taxonomy" id="1142394"/>
    <lineage>
        <taxon>Bacteria</taxon>
        <taxon>Pseudomonadati</taxon>
        <taxon>Planctomycetota</taxon>
        <taxon>Phycisphaerae</taxon>
        <taxon>Phycisphaerales</taxon>
        <taxon>Phycisphaeraceae</taxon>
        <taxon>Phycisphaera</taxon>
    </lineage>
</organism>
<dbReference type="PATRIC" id="fig|1142394.8.peg.3189"/>
<dbReference type="STRING" id="1142394.PSMK_30830"/>
<evidence type="ECO:0000256" key="1">
    <source>
        <dbReference type="SAM" id="MobiDB-lite"/>
    </source>
</evidence>
<accession>I0IJ04</accession>
<dbReference type="KEGG" id="phm:PSMK_30830"/>
<dbReference type="InterPro" id="IPR034904">
    <property type="entry name" value="FSCA_dom_sf"/>
</dbReference>
<feature type="compositionally biased region" description="Basic and acidic residues" evidence="1">
    <location>
        <begin position="1"/>
        <end position="11"/>
    </location>
</feature>
<dbReference type="Proteomes" id="UP000007881">
    <property type="component" value="Chromosome"/>
</dbReference>
<dbReference type="InterPro" id="IPR002744">
    <property type="entry name" value="MIP18-like"/>
</dbReference>
<name>I0IJ04_PHYMF</name>
<dbReference type="Pfam" id="PF01883">
    <property type="entry name" value="FeS_assembly_P"/>
    <property type="match status" value="1"/>
</dbReference>
<feature type="region of interest" description="Disordered" evidence="1">
    <location>
        <begin position="1"/>
        <end position="23"/>
    </location>
</feature>
<dbReference type="AlphaFoldDB" id="I0IJ04"/>
<evidence type="ECO:0000313" key="4">
    <source>
        <dbReference type="Proteomes" id="UP000007881"/>
    </source>
</evidence>
<dbReference type="InterPro" id="IPR052339">
    <property type="entry name" value="Fe-S_Maturation_MIP18"/>
</dbReference>
<evidence type="ECO:0000259" key="2">
    <source>
        <dbReference type="Pfam" id="PF01883"/>
    </source>
</evidence>
<evidence type="ECO:0000313" key="3">
    <source>
        <dbReference type="EMBL" id="BAM05242.1"/>
    </source>
</evidence>
<dbReference type="RefSeq" id="WP_014438446.1">
    <property type="nucleotide sequence ID" value="NC_017080.1"/>
</dbReference>
<dbReference type="PANTHER" id="PTHR42831">
    <property type="entry name" value="FE-S PROTEIN MATURATION AUXILIARY FACTOR YITW"/>
    <property type="match status" value="1"/>
</dbReference>
<protein>
    <recommendedName>
        <fullName evidence="2">MIP18 family-like domain-containing protein</fullName>
    </recommendedName>
</protein>
<reference evidence="3 4" key="1">
    <citation type="submission" date="2012-02" db="EMBL/GenBank/DDBJ databases">
        <title>Complete genome sequence of Phycisphaera mikurensis NBRC 102666.</title>
        <authorList>
            <person name="Ankai A."/>
            <person name="Hosoyama A."/>
            <person name="Terui Y."/>
            <person name="Sekine M."/>
            <person name="Fukai R."/>
            <person name="Kato Y."/>
            <person name="Nakamura S."/>
            <person name="Yamada-Narita S."/>
            <person name="Kawakoshi A."/>
            <person name="Fukunaga Y."/>
            <person name="Yamazaki S."/>
            <person name="Fujita N."/>
        </authorList>
    </citation>
    <scope>NUCLEOTIDE SEQUENCE [LARGE SCALE GENOMIC DNA]</scope>
    <source>
        <strain evidence="4">NBRC 102666 / KCTC 22515 / FYK2301M01</strain>
    </source>
</reference>
<keyword evidence="4" id="KW-1185">Reference proteome</keyword>
<dbReference type="OrthoDB" id="9805360at2"/>
<dbReference type="eggNOG" id="COG2151">
    <property type="taxonomic scope" value="Bacteria"/>
</dbReference>
<dbReference type="SUPFAM" id="SSF117916">
    <property type="entry name" value="Fe-S cluster assembly (FSCA) domain-like"/>
    <property type="match status" value="1"/>
</dbReference>
<dbReference type="Gene3D" id="3.30.300.130">
    <property type="entry name" value="Fe-S cluster assembly (FSCA)"/>
    <property type="match status" value="1"/>
</dbReference>
<dbReference type="EMBL" id="AP012338">
    <property type="protein sequence ID" value="BAM05242.1"/>
    <property type="molecule type" value="Genomic_DNA"/>
</dbReference>
<dbReference type="HOGENOM" id="CLU_091588_2_0_0"/>
<gene>
    <name evidence="3" type="ordered locus">PSMK_30830</name>
</gene>
<dbReference type="PANTHER" id="PTHR42831:SF1">
    <property type="entry name" value="FE-S PROTEIN MATURATION AUXILIARY FACTOR YITW"/>
    <property type="match status" value="1"/>
</dbReference>